<dbReference type="Proteomes" id="UP001466331">
    <property type="component" value="Unassembled WGS sequence"/>
</dbReference>
<dbReference type="InterPro" id="IPR006628">
    <property type="entry name" value="PUR-bd_fam"/>
</dbReference>
<reference evidence="3 4" key="1">
    <citation type="submission" date="2024-03" db="EMBL/GenBank/DDBJ databases">
        <title>Ignisphaera cupida sp. nov., a hyperthermophilic hydrolytic archaeon from a hot spring of Kamchatka, and proposal of Ignisphaeraceae fam. nov.</title>
        <authorList>
            <person name="Podosokorskaya O.A."/>
            <person name="Elcheninov A.G."/>
            <person name="Maltseva A.I."/>
            <person name="Zayulina K.S."/>
            <person name="Novikov A."/>
            <person name="Merkel A.Y."/>
        </authorList>
    </citation>
    <scope>NUCLEOTIDE SEQUENCE [LARGE SCALE GENOMIC DNA]</scope>
    <source>
        <strain evidence="3 4">38H-sp</strain>
    </source>
</reference>
<name>A0ABU9UG10_9SPIR</name>
<protein>
    <submittedName>
        <fullName evidence="3">DUF3276 family protein</fullName>
    </submittedName>
</protein>
<dbReference type="RefSeq" id="WP_420070377.1">
    <property type="nucleotide sequence ID" value="NZ_JBCHKQ010000007.1"/>
</dbReference>
<dbReference type="EMBL" id="JBCHKQ010000007">
    <property type="protein sequence ID" value="MEM5948925.1"/>
    <property type="molecule type" value="Genomic_DNA"/>
</dbReference>
<evidence type="ECO:0000256" key="2">
    <source>
        <dbReference type="ARBA" id="ARBA00023125"/>
    </source>
</evidence>
<comment type="similarity">
    <text evidence="1">Belongs to the PUR DNA-binding protein family.</text>
</comment>
<proteinExistence type="inferred from homology"/>
<gene>
    <name evidence="3" type="ORF">WKV44_10275</name>
</gene>
<comment type="caution">
    <text evidence="3">The sequence shown here is derived from an EMBL/GenBank/DDBJ whole genome shotgun (WGS) entry which is preliminary data.</text>
</comment>
<dbReference type="SMART" id="SM00712">
    <property type="entry name" value="PUR"/>
    <property type="match status" value="1"/>
</dbReference>
<evidence type="ECO:0000313" key="3">
    <source>
        <dbReference type="EMBL" id="MEM5948925.1"/>
    </source>
</evidence>
<keyword evidence="4" id="KW-1185">Reference proteome</keyword>
<accession>A0ABU9UG10</accession>
<evidence type="ECO:0000256" key="1">
    <source>
        <dbReference type="ARBA" id="ARBA00009251"/>
    </source>
</evidence>
<sequence length="90" mass="10478">MGSRGEIFSSKVFAGKRTYFFNVKENRYGDLFLALVESRKDVSGEGFERDQIVVYREDLYRFVNGLKEALKEMEKLDQQKNGDELGSFHI</sequence>
<dbReference type="Pfam" id="PF11680">
    <property type="entry name" value="DUF3276"/>
    <property type="match status" value="1"/>
</dbReference>
<keyword evidence="2" id="KW-0238">DNA-binding</keyword>
<dbReference type="Gene3D" id="3.10.450.700">
    <property type="match status" value="1"/>
</dbReference>
<organism evidence="3 4">
    <name type="scientific">Rarispira pelagica</name>
    <dbReference type="NCBI Taxonomy" id="3141764"/>
    <lineage>
        <taxon>Bacteria</taxon>
        <taxon>Pseudomonadati</taxon>
        <taxon>Spirochaetota</taxon>
        <taxon>Spirochaetia</taxon>
        <taxon>Winmispirales</taxon>
        <taxon>Winmispiraceae</taxon>
        <taxon>Rarispira</taxon>
    </lineage>
</organism>
<evidence type="ECO:0000313" key="4">
    <source>
        <dbReference type="Proteomes" id="UP001466331"/>
    </source>
</evidence>